<name>A0AAD0ZQT5_9PSED</name>
<dbReference type="Proteomes" id="UP000280455">
    <property type="component" value="Chromosome"/>
</dbReference>
<evidence type="ECO:0000313" key="1">
    <source>
        <dbReference type="EMBL" id="AZE30661.1"/>
    </source>
</evidence>
<gene>
    <name evidence="1" type="ORF">C4K07_3879</name>
</gene>
<protein>
    <submittedName>
        <fullName evidence="1">Uncharacterized protein</fullName>
    </submittedName>
</protein>
<dbReference type="AlphaFoldDB" id="A0AAD0ZQT5"/>
<accession>A0AAD0ZQT5</accession>
<reference evidence="1 2" key="1">
    <citation type="submission" date="2018-03" db="EMBL/GenBank/DDBJ databases">
        <title>Diversity of phytobeneficial traits revealed by whole-genome analysis of worldwide-isolated phenazine-producing Pseudomonas spp.</title>
        <authorList>
            <person name="Biessy A."/>
            <person name="Novinscak A."/>
            <person name="Blom J."/>
            <person name="Leger G."/>
            <person name="Thomashow L.S."/>
            <person name="Cazorla F.M."/>
            <person name="Josic D."/>
            <person name="Filion M."/>
        </authorList>
    </citation>
    <scope>NUCLEOTIDE SEQUENCE [LARGE SCALE GENOMIC DNA]</scope>
    <source>
        <strain evidence="1 2">ChPhzS24</strain>
    </source>
</reference>
<proteinExistence type="predicted"/>
<sequence length="37" mass="3965">MSDQKALSTADFTRADPRFPGKKALIDGLDNVVGQSD</sequence>
<evidence type="ECO:0000313" key="2">
    <source>
        <dbReference type="Proteomes" id="UP000280455"/>
    </source>
</evidence>
<organism evidence="1 2">
    <name type="scientific">Pseudomonas chlororaphis subsp. aureofaciens</name>
    <dbReference type="NCBI Taxonomy" id="587851"/>
    <lineage>
        <taxon>Bacteria</taxon>
        <taxon>Pseudomonadati</taxon>
        <taxon>Pseudomonadota</taxon>
        <taxon>Gammaproteobacteria</taxon>
        <taxon>Pseudomonadales</taxon>
        <taxon>Pseudomonadaceae</taxon>
        <taxon>Pseudomonas</taxon>
    </lineage>
</organism>
<dbReference type="EMBL" id="CP027750">
    <property type="protein sequence ID" value="AZE30661.1"/>
    <property type="molecule type" value="Genomic_DNA"/>
</dbReference>